<sequence>MKHTPYLKLFAIASVLCGPLLNAATTDPMGGMVIPIKGASDTRISIPFSRGIVFEGRIDSLSGSTITALGTPAWADDQFIYGDADSLDPANTYYMVFLTGPKEGLALEITANDASSITVALGNENLTGVQSESVDGAGNGDVFQIIPYWTPASLFASATLPDQTQILVYDNSTINTFKAPEVYTYFDASSNWGDTSFNLVNDAIIYPGEGLIVKTPPASSDLSLTVSGAVPMFQNRQVVASDTSANDLFYGVYSPIDVTLGTSNLGIQDGTQILLYDNTASGYFKAPEVYTYFAASENWGDTSFNLSNDVILPAGGSFILRKPSTGSNDSVEWTYLPNYLQ</sequence>
<dbReference type="InterPro" id="IPR019837">
    <property type="entry name" value="CHP02597"/>
</dbReference>
<keyword evidence="1" id="KW-0732">Signal</keyword>
<dbReference type="Proteomes" id="UP000642829">
    <property type="component" value="Unassembled WGS sequence"/>
</dbReference>
<accession>A0A8J3DCN7</accession>
<protein>
    <recommendedName>
        <fullName evidence="4">WxL domain-containing protein</fullName>
    </recommendedName>
</protein>
<evidence type="ECO:0000313" key="3">
    <source>
        <dbReference type="Proteomes" id="UP000642829"/>
    </source>
</evidence>
<feature type="signal peptide" evidence="1">
    <location>
        <begin position="1"/>
        <end position="23"/>
    </location>
</feature>
<dbReference type="EMBL" id="BMXG01000012">
    <property type="protein sequence ID" value="GHC04052.1"/>
    <property type="molecule type" value="Genomic_DNA"/>
</dbReference>
<evidence type="ECO:0008006" key="4">
    <source>
        <dbReference type="Google" id="ProtNLM"/>
    </source>
</evidence>
<evidence type="ECO:0000313" key="2">
    <source>
        <dbReference type="EMBL" id="GHC04052.1"/>
    </source>
</evidence>
<evidence type="ECO:0000256" key="1">
    <source>
        <dbReference type="SAM" id="SignalP"/>
    </source>
</evidence>
<dbReference type="RefSeq" id="WP_189514835.1">
    <property type="nucleotide sequence ID" value="NZ_BMXG01000012.1"/>
</dbReference>
<feature type="chain" id="PRO_5035287021" description="WxL domain-containing protein" evidence="1">
    <location>
        <begin position="24"/>
        <end position="341"/>
    </location>
</feature>
<organism evidence="2 3">
    <name type="scientific">Cerasicoccus arenae</name>
    <dbReference type="NCBI Taxonomy" id="424488"/>
    <lineage>
        <taxon>Bacteria</taxon>
        <taxon>Pseudomonadati</taxon>
        <taxon>Verrucomicrobiota</taxon>
        <taxon>Opitutia</taxon>
        <taxon>Puniceicoccales</taxon>
        <taxon>Cerasicoccaceae</taxon>
        <taxon>Cerasicoccus</taxon>
    </lineage>
</organism>
<proteinExistence type="predicted"/>
<dbReference type="NCBIfam" id="TIGR02597">
    <property type="entry name" value="TIGR02597 family protein"/>
    <property type="match status" value="1"/>
</dbReference>
<reference evidence="2" key="1">
    <citation type="journal article" date="2014" name="Int. J. Syst. Evol. Microbiol.">
        <title>Complete genome sequence of Corynebacterium casei LMG S-19264T (=DSM 44701T), isolated from a smear-ripened cheese.</title>
        <authorList>
            <consortium name="US DOE Joint Genome Institute (JGI-PGF)"/>
            <person name="Walter F."/>
            <person name="Albersmeier A."/>
            <person name="Kalinowski J."/>
            <person name="Ruckert C."/>
        </authorList>
    </citation>
    <scope>NUCLEOTIDE SEQUENCE</scope>
    <source>
        <strain evidence="2">KCTC 12870</strain>
    </source>
</reference>
<keyword evidence="3" id="KW-1185">Reference proteome</keyword>
<gene>
    <name evidence="2" type="ORF">GCM10007047_20870</name>
</gene>
<name>A0A8J3DCN7_9BACT</name>
<reference evidence="2" key="2">
    <citation type="submission" date="2020-09" db="EMBL/GenBank/DDBJ databases">
        <authorList>
            <person name="Sun Q."/>
            <person name="Kim S."/>
        </authorList>
    </citation>
    <scope>NUCLEOTIDE SEQUENCE</scope>
    <source>
        <strain evidence="2">KCTC 12870</strain>
    </source>
</reference>
<comment type="caution">
    <text evidence="2">The sequence shown here is derived from an EMBL/GenBank/DDBJ whole genome shotgun (WGS) entry which is preliminary data.</text>
</comment>
<dbReference type="AlphaFoldDB" id="A0A8J3DCN7"/>